<dbReference type="EMBL" id="CP012159">
    <property type="protein sequence ID" value="AKT38299.1"/>
    <property type="molecule type" value="Genomic_DNA"/>
</dbReference>
<dbReference type="Proteomes" id="UP000067626">
    <property type="component" value="Chromosome"/>
</dbReference>
<accession>A0A0K1EBR9</accession>
<keyword evidence="3" id="KW-1185">Reference proteome</keyword>
<evidence type="ECO:0000256" key="1">
    <source>
        <dbReference type="SAM" id="MobiDB-lite"/>
    </source>
</evidence>
<reference evidence="2 3" key="1">
    <citation type="submission" date="2015-07" db="EMBL/GenBank/DDBJ databases">
        <title>Genome analysis of myxobacterium Chondromyces crocatus Cm c5 reveals a high potential for natural compound synthesis and the genetic basis for the loss of fruiting body formation.</title>
        <authorList>
            <person name="Zaburannyi N."/>
            <person name="Bunk B."/>
            <person name="Maier J."/>
            <person name="Overmann J."/>
            <person name="Mueller R."/>
        </authorList>
    </citation>
    <scope>NUCLEOTIDE SEQUENCE [LARGE SCALE GENOMIC DNA]</scope>
    <source>
        <strain evidence="2 3">Cm c5</strain>
    </source>
</reference>
<dbReference type="KEGG" id="ccro:CMC5_024440"/>
<dbReference type="STRING" id="52.CMC5_024440"/>
<sequence>MVVPRDRVPAWWCRAIVCRRGGAARSCRRAVVPSCRRAVVPSCRRAVVPSCRRAVVPSCRRAVVPSCRRAVVPSCRRAVVPAWWCRAIVPSCLRGGAARPRCRADDLRQAASDAPGARSDAAGVAPSACGSRSNAPGFRGGRLSCNVGGLEVASDCVASPSNWLGLLAHVSAGAGRGAGHPETMNEGGIGHGPELVWSGTDAAHAEGREGRPLASAVVAHLVQRGCRSPGSARLSLGWARERFSLGWAREAFGGHGGLAHAWSRASSRLAGGARRGAREAGTPRFAFVASSCCGSGRESRDGDLLGQRLACRRTPDFRYAGLGRSAKAR</sequence>
<evidence type="ECO:0000313" key="2">
    <source>
        <dbReference type="EMBL" id="AKT38299.1"/>
    </source>
</evidence>
<dbReference type="AlphaFoldDB" id="A0A0K1EBR9"/>
<organism evidence="2 3">
    <name type="scientific">Chondromyces crocatus</name>
    <dbReference type="NCBI Taxonomy" id="52"/>
    <lineage>
        <taxon>Bacteria</taxon>
        <taxon>Pseudomonadati</taxon>
        <taxon>Myxococcota</taxon>
        <taxon>Polyangia</taxon>
        <taxon>Polyangiales</taxon>
        <taxon>Polyangiaceae</taxon>
        <taxon>Chondromyces</taxon>
    </lineage>
</organism>
<evidence type="ECO:0000313" key="3">
    <source>
        <dbReference type="Proteomes" id="UP000067626"/>
    </source>
</evidence>
<name>A0A0K1EBR9_CHOCO</name>
<feature type="region of interest" description="Disordered" evidence="1">
    <location>
        <begin position="113"/>
        <end position="133"/>
    </location>
</feature>
<protein>
    <submittedName>
        <fullName evidence="2">Uncharacterized protein</fullName>
    </submittedName>
</protein>
<gene>
    <name evidence="2" type="ORF">CMC5_024440</name>
</gene>
<proteinExistence type="predicted"/>